<keyword evidence="2" id="KW-1185">Reference proteome</keyword>
<dbReference type="EMBL" id="JAHWGI010000264">
    <property type="protein sequence ID" value="KAK3911388.1"/>
    <property type="molecule type" value="Genomic_DNA"/>
</dbReference>
<organism evidence="1 2">
    <name type="scientific">Frankliniella fusca</name>
    <dbReference type="NCBI Taxonomy" id="407009"/>
    <lineage>
        <taxon>Eukaryota</taxon>
        <taxon>Metazoa</taxon>
        <taxon>Ecdysozoa</taxon>
        <taxon>Arthropoda</taxon>
        <taxon>Hexapoda</taxon>
        <taxon>Insecta</taxon>
        <taxon>Pterygota</taxon>
        <taxon>Neoptera</taxon>
        <taxon>Paraneoptera</taxon>
        <taxon>Thysanoptera</taxon>
        <taxon>Terebrantia</taxon>
        <taxon>Thripoidea</taxon>
        <taxon>Thripidae</taxon>
        <taxon>Frankliniella</taxon>
    </lineage>
</organism>
<reference evidence="1" key="1">
    <citation type="submission" date="2021-07" db="EMBL/GenBank/DDBJ databases">
        <authorList>
            <person name="Catto M.A."/>
            <person name="Jacobson A."/>
            <person name="Kennedy G."/>
            <person name="Labadie P."/>
            <person name="Hunt B.G."/>
            <person name="Srinivasan R."/>
        </authorList>
    </citation>
    <scope>NUCLEOTIDE SEQUENCE</scope>
    <source>
        <strain evidence="1">PL_HMW_Pooled</strain>
        <tissue evidence="1">Head</tissue>
    </source>
</reference>
<comment type="caution">
    <text evidence="1">The sequence shown here is derived from an EMBL/GenBank/DDBJ whole genome shotgun (WGS) entry which is preliminary data.</text>
</comment>
<protein>
    <submittedName>
        <fullName evidence="1">Zinc finger MYM-type protein 1</fullName>
    </submittedName>
</protein>
<reference evidence="1" key="2">
    <citation type="journal article" date="2023" name="BMC Genomics">
        <title>Pest status, molecular evolution, and epigenetic factors derived from the genome assembly of Frankliniella fusca, a thysanopteran phytovirus vector.</title>
        <authorList>
            <person name="Catto M.A."/>
            <person name="Labadie P.E."/>
            <person name="Jacobson A.L."/>
            <person name="Kennedy G.G."/>
            <person name="Srinivasan R."/>
            <person name="Hunt B.G."/>
        </authorList>
    </citation>
    <scope>NUCLEOTIDE SEQUENCE</scope>
    <source>
        <strain evidence="1">PL_HMW_Pooled</strain>
    </source>
</reference>
<dbReference type="AlphaFoldDB" id="A0AAE1L9H1"/>
<evidence type="ECO:0000313" key="2">
    <source>
        <dbReference type="Proteomes" id="UP001219518"/>
    </source>
</evidence>
<sequence length="118" mass="13262">MAVMIKYHSVTSNEIVTDFLGFIEVYRATAEAFFLSLTEFLGKVGLDYKKEIGLGTDGASNLCGKHNSVYSRFRDETWCWSGVCATLSMALLQKQQRSFQRTWSSLCGRHGIDLPKVP</sequence>
<gene>
    <name evidence="1" type="ORF">KUF71_004390</name>
</gene>
<evidence type="ECO:0000313" key="1">
    <source>
        <dbReference type="EMBL" id="KAK3911388.1"/>
    </source>
</evidence>
<accession>A0AAE1L9H1</accession>
<dbReference type="Proteomes" id="UP001219518">
    <property type="component" value="Unassembled WGS sequence"/>
</dbReference>
<name>A0AAE1L9H1_9NEOP</name>
<proteinExistence type="predicted"/>